<dbReference type="CDD" id="cd04301">
    <property type="entry name" value="NAT_SF"/>
    <property type="match status" value="1"/>
</dbReference>
<keyword evidence="3" id="KW-1185">Reference proteome</keyword>
<dbReference type="Gene3D" id="3.40.630.30">
    <property type="match status" value="1"/>
</dbReference>
<feature type="domain" description="N-acetyltransferase" evidence="1">
    <location>
        <begin position="1"/>
        <end position="139"/>
    </location>
</feature>
<evidence type="ECO:0000259" key="1">
    <source>
        <dbReference type="PROSITE" id="PS51186"/>
    </source>
</evidence>
<dbReference type="Proteomes" id="UP000036045">
    <property type="component" value="Unassembled WGS sequence"/>
</dbReference>
<dbReference type="AlphaFoldDB" id="A0A0J1LB40"/>
<dbReference type="RefSeq" id="WP_047942446.1">
    <property type="nucleotide sequence ID" value="NZ_LDPH01000010.1"/>
</dbReference>
<accession>A0A0J1LB40</accession>
<dbReference type="SUPFAM" id="SSF55729">
    <property type="entry name" value="Acyl-CoA N-acyltransferases (Nat)"/>
    <property type="match status" value="1"/>
</dbReference>
<dbReference type="EMBL" id="LDPH01000010">
    <property type="protein sequence ID" value="KLV26160.1"/>
    <property type="molecule type" value="Genomic_DNA"/>
</dbReference>
<dbReference type="InterPro" id="IPR000182">
    <property type="entry name" value="GNAT_dom"/>
</dbReference>
<dbReference type="PATRIC" id="fig|1397.4.peg.583"/>
<dbReference type="OrthoDB" id="2425381at2"/>
<dbReference type="InterPro" id="IPR016181">
    <property type="entry name" value="Acyl_CoA_acyltransferase"/>
</dbReference>
<dbReference type="GO" id="GO:0016747">
    <property type="term" value="F:acyltransferase activity, transferring groups other than amino-acyl groups"/>
    <property type="evidence" value="ECO:0007669"/>
    <property type="project" value="InterPro"/>
</dbReference>
<comment type="caution">
    <text evidence="2">The sequence shown here is derived from an EMBL/GenBank/DDBJ whole genome shotgun (WGS) entry which is preliminary data.</text>
</comment>
<gene>
    <name evidence="2" type="ORF">ABW02_12410</name>
</gene>
<reference evidence="2 3" key="1">
    <citation type="submission" date="2015-05" db="EMBL/GenBank/DDBJ databases">
        <title>Whole genome sequence and identification of bacterial endophytes from Costus igneus.</title>
        <authorList>
            <person name="Lee Y.P."/>
            <person name="Gan H.M."/>
            <person name="Eng W."/>
            <person name="Wheatley M.S."/>
            <person name="Caraballo A."/>
            <person name="Polter S."/>
            <person name="Savka M.A."/>
            <person name="Hudson A.O."/>
        </authorList>
    </citation>
    <scope>NUCLEOTIDE SEQUENCE [LARGE SCALE GENOMIC DNA]</scope>
    <source>
        <strain evidence="2 3">RIT379</strain>
    </source>
</reference>
<dbReference type="PROSITE" id="PS51186">
    <property type="entry name" value="GNAT"/>
    <property type="match status" value="1"/>
</dbReference>
<protein>
    <submittedName>
        <fullName evidence="2">Acetyltransferase</fullName>
    </submittedName>
</protein>
<name>A0A0J1LB40_NIACI</name>
<evidence type="ECO:0000313" key="3">
    <source>
        <dbReference type="Proteomes" id="UP000036045"/>
    </source>
</evidence>
<keyword evidence="2" id="KW-0808">Transferase</keyword>
<evidence type="ECO:0000313" key="2">
    <source>
        <dbReference type="EMBL" id="KLV26160.1"/>
    </source>
</evidence>
<sequence length="191" mass="23003">MHWYDKLNQYFPVEEMKSQEHMEALLKDFPEYYHKDEGKYHVLMYVEAEDFVFVDYLFVSDKARGQGLGHQLVEKLKEKGKPIILEVEPINYKDSDTQKRLKFYQREGFKHATSIGYKRLSLVTREVNAMEILYWAPNNEGEEVVYQALIRTYNKIHTYKDFQFYGESYEPVDEVVQLNMEQKRKNLFDEI</sequence>
<dbReference type="Pfam" id="PF13508">
    <property type="entry name" value="Acetyltransf_7"/>
    <property type="match status" value="1"/>
</dbReference>
<proteinExistence type="predicted"/>
<organism evidence="2 3">
    <name type="scientific">Niallia circulans</name>
    <name type="common">Bacillus circulans</name>
    <dbReference type="NCBI Taxonomy" id="1397"/>
    <lineage>
        <taxon>Bacteria</taxon>
        <taxon>Bacillati</taxon>
        <taxon>Bacillota</taxon>
        <taxon>Bacilli</taxon>
        <taxon>Bacillales</taxon>
        <taxon>Bacillaceae</taxon>
        <taxon>Niallia</taxon>
    </lineage>
</organism>